<organism evidence="8 9">
    <name type="scientific">Drosophila rubida</name>
    <dbReference type="NCBI Taxonomy" id="30044"/>
    <lineage>
        <taxon>Eukaryota</taxon>
        <taxon>Metazoa</taxon>
        <taxon>Ecdysozoa</taxon>
        <taxon>Arthropoda</taxon>
        <taxon>Hexapoda</taxon>
        <taxon>Insecta</taxon>
        <taxon>Pterygota</taxon>
        <taxon>Neoptera</taxon>
        <taxon>Endopterygota</taxon>
        <taxon>Diptera</taxon>
        <taxon>Brachycera</taxon>
        <taxon>Muscomorpha</taxon>
        <taxon>Ephydroidea</taxon>
        <taxon>Drosophilidae</taxon>
        <taxon>Drosophila</taxon>
    </lineage>
</organism>
<dbReference type="InterPro" id="IPR023485">
    <property type="entry name" value="Ptyr_pPase"/>
</dbReference>
<keyword evidence="4" id="KW-0904">Protein phosphatase</keyword>
<dbReference type="InterPro" id="IPR036196">
    <property type="entry name" value="Ptyr_pPase_sf"/>
</dbReference>
<evidence type="ECO:0000256" key="4">
    <source>
        <dbReference type="ARBA" id="ARBA00022912"/>
    </source>
</evidence>
<dbReference type="InterPro" id="IPR050438">
    <property type="entry name" value="LMW_PTPase"/>
</dbReference>
<keyword evidence="9" id="KW-1185">Reference proteome</keyword>
<dbReference type="Proteomes" id="UP001200034">
    <property type="component" value="Unassembled WGS sequence"/>
</dbReference>
<evidence type="ECO:0000256" key="2">
    <source>
        <dbReference type="ARBA" id="ARBA00012646"/>
    </source>
</evidence>
<proteinExistence type="inferred from homology"/>
<dbReference type="PANTHER" id="PTHR11717:SF29">
    <property type="entry name" value="ACID PHOSPHATASE"/>
    <property type="match status" value="1"/>
</dbReference>
<comment type="similarity">
    <text evidence="1">Belongs to the low molecular weight phosphotyrosine protein phosphatase family.</text>
</comment>
<evidence type="ECO:0000256" key="6">
    <source>
        <dbReference type="SAM" id="MobiDB-lite"/>
    </source>
</evidence>
<dbReference type="GO" id="GO:0004725">
    <property type="term" value="F:protein tyrosine phosphatase activity"/>
    <property type="evidence" value="ECO:0007669"/>
    <property type="project" value="InterPro"/>
</dbReference>
<dbReference type="AlphaFoldDB" id="A0AAD4PH85"/>
<feature type="active site" description="Proton donor" evidence="5">
    <location>
        <position position="134"/>
    </location>
</feature>
<evidence type="ECO:0000313" key="8">
    <source>
        <dbReference type="EMBL" id="KAH8358722.1"/>
    </source>
</evidence>
<dbReference type="SMART" id="SM00226">
    <property type="entry name" value="LMWPc"/>
    <property type="match status" value="1"/>
</dbReference>
<dbReference type="Pfam" id="PF01451">
    <property type="entry name" value="LMWPc"/>
    <property type="match status" value="1"/>
</dbReference>
<reference evidence="8" key="1">
    <citation type="journal article" date="2021" name="Mol. Ecol. Resour.">
        <title>Phylogenomic analyses of the genus Drosophila reveals genomic signals of climate adaptation.</title>
        <authorList>
            <person name="Li F."/>
            <person name="Rane R.V."/>
            <person name="Luria V."/>
            <person name="Xiong Z."/>
            <person name="Chen J."/>
            <person name="Li Z."/>
            <person name="Catullo R.A."/>
            <person name="Griffin P.C."/>
            <person name="Schiffer M."/>
            <person name="Pearce S."/>
            <person name="Lee S.F."/>
            <person name="McElroy K."/>
            <person name="Stocker A."/>
            <person name="Shirriffs J."/>
            <person name="Cockerell F."/>
            <person name="Coppin C."/>
            <person name="Sgro C.M."/>
            <person name="Karger A."/>
            <person name="Cain J.W."/>
            <person name="Weber J.A."/>
            <person name="Santpere G."/>
            <person name="Kirschner M.W."/>
            <person name="Hoffmann A.A."/>
            <person name="Oakeshott J.G."/>
            <person name="Zhang G."/>
        </authorList>
    </citation>
    <scope>NUCLEOTIDE SEQUENCE</scope>
    <source>
        <strain evidence="8">BGI-SZ-2011g</strain>
    </source>
</reference>
<sequence length="237" mass="27069">MVLKHPSQSIELTAIAGIGNSCSSPMAEAIMQNLMVKTSLYWEIDSAALRTWNIGRKPHKQCLKVLREHGLRSDHFCRLLTVHDFSYFDFIIAMNEHVHKELMHWANGNHIQDTSHVVMLGTFGKNGKIISVIDLSPTRKLKAFRSAYYQIKDCCKQLILSQHVKIVRYDLPSTEEEDERKMNLTRSPESSKSLTEGSVDFPKRYPSRTSCATSCSLSNYREKKLCDNCGQRFLATL</sequence>
<evidence type="ECO:0000256" key="3">
    <source>
        <dbReference type="ARBA" id="ARBA00022801"/>
    </source>
</evidence>
<keyword evidence="3" id="KW-0378">Hydrolase</keyword>
<dbReference type="PANTHER" id="PTHR11717">
    <property type="entry name" value="LOW MOLECULAR WEIGHT PROTEIN TYROSINE PHOSPHATASE"/>
    <property type="match status" value="1"/>
</dbReference>
<evidence type="ECO:0000313" key="9">
    <source>
        <dbReference type="Proteomes" id="UP001200034"/>
    </source>
</evidence>
<dbReference type="EC" id="3.1.3.2" evidence="2"/>
<comment type="caution">
    <text evidence="8">The sequence shown here is derived from an EMBL/GenBank/DDBJ whole genome shotgun (WGS) entry which is preliminary data.</text>
</comment>
<dbReference type="InterPro" id="IPR017867">
    <property type="entry name" value="Tyr_phospatase_low_mol_wt"/>
</dbReference>
<feature type="compositionally biased region" description="Polar residues" evidence="6">
    <location>
        <begin position="184"/>
        <end position="196"/>
    </location>
</feature>
<evidence type="ECO:0000259" key="7">
    <source>
        <dbReference type="SMART" id="SM00226"/>
    </source>
</evidence>
<evidence type="ECO:0000256" key="5">
    <source>
        <dbReference type="PIRSR" id="PIRSR617867-1"/>
    </source>
</evidence>
<accession>A0AAD4PH85</accession>
<protein>
    <recommendedName>
        <fullName evidence="2">acid phosphatase</fullName>
        <ecNumber evidence="2">3.1.3.2</ecNumber>
    </recommendedName>
</protein>
<feature type="region of interest" description="Disordered" evidence="6">
    <location>
        <begin position="177"/>
        <end position="207"/>
    </location>
</feature>
<evidence type="ECO:0000256" key="1">
    <source>
        <dbReference type="ARBA" id="ARBA00011063"/>
    </source>
</evidence>
<dbReference type="SUPFAM" id="SSF52788">
    <property type="entry name" value="Phosphotyrosine protein phosphatases I"/>
    <property type="match status" value="1"/>
</dbReference>
<dbReference type="PRINTS" id="PR00719">
    <property type="entry name" value="LMWPTPASE"/>
</dbReference>
<gene>
    <name evidence="8" type="ORF">KR093_002023</name>
</gene>
<dbReference type="GO" id="GO:0003993">
    <property type="term" value="F:acid phosphatase activity"/>
    <property type="evidence" value="ECO:0007669"/>
    <property type="project" value="UniProtKB-EC"/>
</dbReference>
<name>A0AAD4PH85_9MUSC</name>
<dbReference type="Gene3D" id="3.40.50.2300">
    <property type="match status" value="1"/>
</dbReference>
<dbReference type="EMBL" id="JAJJHW010003409">
    <property type="protein sequence ID" value="KAH8358722.1"/>
    <property type="molecule type" value="Genomic_DNA"/>
</dbReference>
<feature type="domain" description="Phosphotyrosine protein phosphatase I" evidence="7">
    <location>
        <begin position="18"/>
        <end position="161"/>
    </location>
</feature>